<dbReference type="CDD" id="cd00448">
    <property type="entry name" value="YjgF_YER057c_UK114_family"/>
    <property type="match status" value="1"/>
</dbReference>
<protein>
    <submittedName>
        <fullName evidence="1">RidA family protein</fullName>
    </submittedName>
</protein>
<dbReference type="RefSeq" id="WP_345039629.1">
    <property type="nucleotide sequence ID" value="NZ_BAAAYL010000001.1"/>
</dbReference>
<reference evidence="2" key="1">
    <citation type="journal article" date="2019" name="Int. J. Syst. Evol. Microbiol.">
        <title>The Global Catalogue of Microorganisms (GCM) 10K type strain sequencing project: providing services to taxonomists for standard genome sequencing and annotation.</title>
        <authorList>
            <consortium name="The Broad Institute Genomics Platform"/>
            <consortium name="The Broad Institute Genome Sequencing Center for Infectious Disease"/>
            <person name="Wu L."/>
            <person name="Ma J."/>
        </authorList>
    </citation>
    <scope>NUCLEOTIDE SEQUENCE [LARGE SCALE GENOMIC DNA]</scope>
    <source>
        <strain evidence="2">JCM 9651</strain>
    </source>
</reference>
<dbReference type="Gene3D" id="3.30.1330.40">
    <property type="entry name" value="RutC-like"/>
    <property type="match status" value="1"/>
</dbReference>
<dbReference type="InterPro" id="IPR006175">
    <property type="entry name" value="YjgF/YER057c/UK114"/>
</dbReference>
<comment type="caution">
    <text evidence="1">The sequence shown here is derived from an EMBL/GenBank/DDBJ whole genome shotgun (WGS) entry which is preliminary data.</text>
</comment>
<name>A0ABP6SFJ2_9ACTN</name>
<dbReference type="Proteomes" id="UP001499990">
    <property type="component" value="Unassembled WGS sequence"/>
</dbReference>
<dbReference type="PANTHER" id="PTHR11803:SF39">
    <property type="entry name" value="2-IMINOBUTANOATE_2-IMINOPROPANOATE DEAMINASE"/>
    <property type="match status" value="1"/>
</dbReference>
<dbReference type="Pfam" id="PF01042">
    <property type="entry name" value="Ribonuc_L-PSP"/>
    <property type="match status" value="1"/>
</dbReference>
<dbReference type="SUPFAM" id="SSF55298">
    <property type="entry name" value="YjgF-like"/>
    <property type="match status" value="1"/>
</dbReference>
<organism evidence="1 2">
    <name type="scientific">Streptomyces sannanensis</name>
    <dbReference type="NCBI Taxonomy" id="285536"/>
    <lineage>
        <taxon>Bacteria</taxon>
        <taxon>Bacillati</taxon>
        <taxon>Actinomycetota</taxon>
        <taxon>Actinomycetes</taxon>
        <taxon>Kitasatosporales</taxon>
        <taxon>Streptomycetaceae</taxon>
        <taxon>Streptomyces</taxon>
    </lineage>
</organism>
<evidence type="ECO:0000313" key="2">
    <source>
        <dbReference type="Proteomes" id="UP001499990"/>
    </source>
</evidence>
<gene>
    <name evidence="1" type="ORF">GCM10020367_40540</name>
</gene>
<sequence>MPDSHEKLEKLTKYAITPPALAAPPAAFSHGVRKGGILQVAGQVGFLPAAEGQAPTLAGPSLREQTLQTFANVKAVLEAGGAGWDDVVMLRVHLTDTAHFAEMNKIYDTYFGKQGLKEEPAARTTVYVGLPEGILIEIDALAVLG</sequence>
<accession>A0ABP6SFJ2</accession>
<keyword evidence="2" id="KW-1185">Reference proteome</keyword>
<dbReference type="EMBL" id="BAAAYL010000001">
    <property type="protein sequence ID" value="GAA3374897.1"/>
    <property type="molecule type" value="Genomic_DNA"/>
</dbReference>
<dbReference type="InterPro" id="IPR035959">
    <property type="entry name" value="RutC-like_sf"/>
</dbReference>
<proteinExistence type="predicted"/>
<dbReference type="PANTHER" id="PTHR11803">
    <property type="entry name" value="2-IMINOBUTANOATE/2-IMINOPROPANOATE DEAMINASE RIDA"/>
    <property type="match status" value="1"/>
</dbReference>
<evidence type="ECO:0000313" key="1">
    <source>
        <dbReference type="EMBL" id="GAA3374897.1"/>
    </source>
</evidence>